<gene>
    <name evidence="2" type="ORF">IZO911_LOCUS23416</name>
    <name evidence="3" type="ORF">KXQ929_LOCUS25639</name>
</gene>
<dbReference type="Proteomes" id="UP000663868">
    <property type="component" value="Unassembled WGS sequence"/>
</dbReference>
<sequence length="87" mass="10291">MSSPTMFIILTSLLGPSIVCTLFLFYQFLQLPPLRHQPRNYLVICLLIMNFVQEIIELPPRLYFYIMEQLYFPIHIFVIFGIGVNIH</sequence>
<name>A0A819KRN6_9BILA</name>
<comment type="caution">
    <text evidence="3">The sequence shown here is derived from an EMBL/GenBank/DDBJ whole genome shotgun (WGS) entry which is preliminary data.</text>
</comment>
<dbReference type="Proteomes" id="UP000663860">
    <property type="component" value="Unassembled WGS sequence"/>
</dbReference>
<evidence type="ECO:0000313" key="2">
    <source>
        <dbReference type="EMBL" id="CAF1107874.1"/>
    </source>
</evidence>
<reference evidence="3" key="1">
    <citation type="submission" date="2021-02" db="EMBL/GenBank/DDBJ databases">
        <authorList>
            <person name="Nowell W R."/>
        </authorList>
    </citation>
    <scope>NUCLEOTIDE SEQUENCE</scope>
</reference>
<evidence type="ECO:0000313" key="3">
    <source>
        <dbReference type="EMBL" id="CAF3951566.1"/>
    </source>
</evidence>
<protein>
    <submittedName>
        <fullName evidence="3">Uncharacterized protein</fullName>
    </submittedName>
</protein>
<dbReference type="EMBL" id="CAJOBB010002240">
    <property type="protein sequence ID" value="CAF3951566.1"/>
    <property type="molecule type" value="Genomic_DNA"/>
</dbReference>
<organism evidence="3 4">
    <name type="scientific">Adineta steineri</name>
    <dbReference type="NCBI Taxonomy" id="433720"/>
    <lineage>
        <taxon>Eukaryota</taxon>
        <taxon>Metazoa</taxon>
        <taxon>Spiralia</taxon>
        <taxon>Gnathifera</taxon>
        <taxon>Rotifera</taxon>
        <taxon>Eurotatoria</taxon>
        <taxon>Bdelloidea</taxon>
        <taxon>Adinetida</taxon>
        <taxon>Adinetidae</taxon>
        <taxon>Adineta</taxon>
    </lineage>
</organism>
<dbReference type="AlphaFoldDB" id="A0A819KRN6"/>
<evidence type="ECO:0000313" key="4">
    <source>
        <dbReference type="Proteomes" id="UP000663868"/>
    </source>
</evidence>
<keyword evidence="1" id="KW-1133">Transmembrane helix</keyword>
<feature type="transmembrane region" description="Helical" evidence="1">
    <location>
        <begin position="6"/>
        <end position="28"/>
    </location>
</feature>
<evidence type="ECO:0000256" key="1">
    <source>
        <dbReference type="SAM" id="Phobius"/>
    </source>
</evidence>
<keyword evidence="1" id="KW-0472">Membrane</keyword>
<feature type="transmembrane region" description="Helical" evidence="1">
    <location>
        <begin position="62"/>
        <end position="86"/>
    </location>
</feature>
<keyword evidence="1" id="KW-0812">Transmembrane</keyword>
<proteinExistence type="predicted"/>
<accession>A0A819KRN6</accession>
<dbReference type="EMBL" id="CAJNOE010000270">
    <property type="protein sequence ID" value="CAF1107874.1"/>
    <property type="molecule type" value="Genomic_DNA"/>
</dbReference>